<dbReference type="EMBL" id="ML004777">
    <property type="protein sequence ID" value="RKP28610.1"/>
    <property type="molecule type" value="Genomic_DNA"/>
</dbReference>
<dbReference type="GO" id="GO:0030687">
    <property type="term" value="C:preribosome, large subunit precursor"/>
    <property type="evidence" value="ECO:0007669"/>
    <property type="project" value="TreeGrafter"/>
</dbReference>
<dbReference type="AlphaFoldDB" id="A0A4P9Z9Z0"/>
<dbReference type="GO" id="GO:0000027">
    <property type="term" value="P:ribosomal large subunit assembly"/>
    <property type="evidence" value="ECO:0007669"/>
    <property type="project" value="TreeGrafter"/>
</dbReference>
<protein>
    <submittedName>
        <fullName evidence="2">Brix-domain-containing protein</fullName>
    </submittedName>
</protein>
<dbReference type="PANTHER" id="PTHR12661">
    <property type="entry name" value="PETER PAN-RELATED"/>
    <property type="match status" value="1"/>
</dbReference>
<evidence type="ECO:0000313" key="3">
    <source>
        <dbReference type="Proteomes" id="UP000268321"/>
    </source>
</evidence>
<dbReference type="InterPro" id="IPR045112">
    <property type="entry name" value="PPAN-like"/>
</dbReference>
<sequence length="246" mass="27950">ERKGNKLKDFVVMTGPLGVSDLFVFKQSEGSGNISMRIGKMPRGPSLQFRVNTYSLIKDVRRIMKRPKSVGRDSMAFNTPPLLVMNGFSKVGEMENHEKFLVTVFQNLFSSIQPHATKVNTIRRVLLINRNPDGNIDIRHYAIDTKLVEHNRNIKKLVEMNHNPHKKLPNLGTHADISDLVLDLYSVGGLTSDSEVEDDAVVDIRNDQVKHIRRKVAADLSYTRKRAVKLQELGPRLNMTLIKIEE</sequence>
<dbReference type="Proteomes" id="UP000268321">
    <property type="component" value="Unassembled WGS sequence"/>
</dbReference>
<keyword evidence="3" id="KW-1185">Reference proteome</keyword>
<feature type="domain" description="Brix" evidence="1">
    <location>
        <begin position="1"/>
        <end position="246"/>
    </location>
</feature>
<accession>A0A4P9Z9Z0</accession>
<dbReference type="Pfam" id="PF04427">
    <property type="entry name" value="Brix"/>
    <property type="match status" value="1"/>
</dbReference>
<feature type="non-terminal residue" evidence="2">
    <location>
        <position position="1"/>
    </location>
</feature>
<dbReference type="InterPro" id="IPR007109">
    <property type="entry name" value="Brix"/>
</dbReference>
<reference evidence="3" key="1">
    <citation type="journal article" date="2018" name="Nat. Microbiol.">
        <title>Leveraging single-cell genomics to expand the fungal tree of life.</title>
        <authorList>
            <person name="Ahrendt S.R."/>
            <person name="Quandt C.A."/>
            <person name="Ciobanu D."/>
            <person name="Clum A."/>
            <person name="Salamov A."/>
            <person name="Andreopoulos B."/>
            <person name="Cheng J.F."/>
            <person name="Woyke T."/>
            <person name="Pelin A."/>
            <person name="Henrissat B."/>
            <person name="Reynolds N.K."/>
            <person name="Benny G.L."/>
            <person name="Smith M.E."/>
            <person name="James T.Y."/>
            <person name="Grigoriev I.V."/>
        </authorList>
    </citation>
    <scope>NUCLEOTIDE SEQUENCE [LARGE SCALE GENOMIC DNA]</scope>
    <source>
        <strain evidence="3">Baker2002</strain>
    </source>
</reference>
<dbReference type="GO" id="GO:0006364">
    <property type="term" value="P:rRNA processing"/>
    <property type="evidence" value="ECO:0007669"/>
    <property type="project" value="InterPro"/>
</dbReference>
<dbReference type="PANTHER" id="PTHR12661:SF5">
    <property type="entry name" value="SUPPRESSOR OF SWI4 1 HOMOLOG"/>
    <property type="match status" value="1"/>
</dbReference>
<dbReference type="SMART" id="SM00879">
    <property type="entry name" value="Brix"/>
    <property type="match status" value="1"/>
</dbReference>
<dbReference type="OrthoDB" id="10261452at2759"/>
<evidence type="ECO:0000313" key="2">
    <source>
        <dbReference type="EMBL" id="RKP28610.1"/>
    </source>
</evidence>
<feature type="non-terminal residue" evidence="2">
    <location>
        <position position="246"/>
    </location>
</feature>
<dbReference type="PROSITE" id="PS50833">
    <property type="entry name" value="BRIX"/>
    <property type="match status" value="1"/>
</dbReference>
<organism evidence="2 3">
    <name type="scientific">Metschnikowia bicuspidata</name>
    <dbReference type="NCBI Taxonomy" id="27322"/>
    <lineage>
        <taxon>Eukaryota</taxon>
        <taxon>Fungi</taxon>
        <taxon>Dikarya</taxon>
        <taxon>Ascomycota</taxon>
        <taxon>Saccharomycotina</taxon>
        <taxon>Pichiomycetes</taxon>
        <taxon>Metschnikowiaceae</taxon>
        <taxon>Metschnikowia</taxon>
    </lineage>
</organism>
<dbReference type="GO" id="GO:0019843">
    <property type="term" value="F:rRNA binding"/>
    <property type="evidence" value="ECO:0007669"/>
    <property type="project" value="InterPro"/>
</dbReference>
<gene>
    <name evidence="2" type="ORF">METBISCDRAFT_3426</name>
</gene>
<proteinExistence type="predicted"/>
<name>A0A4P9Z9Z0_9ASCO</name>
<evidence type="ECO:0000259" key="1">
    <source>
        <dbReference type="PROSITE" id="PS50833"/>
    </source>
</evidence>